<dbReference type="FunFam" id="3.30.720.90:FF:000001">
    <property type="entry name" value="60S ribosomal protein L38"/>
    <property type="match status" value="1"/>
</dbReference>
<evidence type="ECO:0000256" key="5">
    <source>
        <dbReference type="ARBA" id="ARBA00035338"/>
    </source>
</evidence>
<evidence type="ECO:0000256" key="2">
    <source>
        <dbReference type="ARBA" id="ARBA00022980"/>
    </source>
</evidence>
<evidence type="ECO:0000256" key="1">
    <source>
        <dbReference type="ARBA" id="ARBA00007803"/>
    </source>
</evidence>
<dbReference type="GO" id="GO:0006412">
    <property type="term" value="P:translation"/>
    <property type="evidence" value="ECO:0007669"/>
    <property type="project" value="InterPro"/>
</dbReference>
<dbReference type="Proteomes" id="UP000046395">
    <property type="component" value="Unassembled WGS sequence"/>
</dbReference>
<evidence type="ECO:0000256" key="4">
    <source>
        <dbReference type="ARBA" id="ARBA00035235"/>
    </source>
</evidence>
<dbReference type="InterPro" id="IPR002675">
    <property type="entry name" value="Ribosomal_eL38"/>
</dbReference>
<evidence type="ECO:0000313" key="7">
    <source>
        <dbReference type="Proteomes" id="UP000046395"/>
    </source>
</evidence>
<evidence type="ECO:0000256" key="6">
    <source>
        <dbReference type="RuleBase" id="RU003445"/>
    </source>
</evidence>
<dbReference type="Gene3D" id="3.30.720.90">
    <property type="match status" value="1"/>
</dbReference>
<evidence type="ECO:0000256" key="3">
    <source>
        <dbReference type="ARBA" id="ARBA00023274"/>
    </source>
</evidence>
<protein>
    <recommendedName>
        <fullName evidence="4">Large ribosomal subunit protein eL38</fullName>
    </recommendedName>
    <alternativeName>
        <fullName evidence="5">60S ribosomal protein L38</fullName>
    </alternativeName>
</protein>
<dbReference type="PANTHER" id="PTHR10965:SF0">
    <property type="entry name" value="LARGE RIBOSOMAL SUBUNIT PROTEIN EL38"/>
    <property type="match status" value="1"/>
</dbReference>
<dbReference type="WBParaSite" id="TMUE_2000010639.1">
    <property type="protein sequence ID" value="TMUE_2000010639.1"/>
    <property type="gene ID" value="WBGene00301041"/>
</dbReference>
<reference evidence="8" key="1">
    <citation type="submission" date="2019-12" db="UniProtKB">
        <authorList>
            <consortium name="WormBaseParasite"/>
        </authorList>
    </citation>
    <scope>IDENTIFICATION</scope>
</reference>
<dbReference type="GO" id="GO:0003735">
    <property type="term" value="F:structural constituent of ribosome"/>
    <property type="evidence" value="ECO:0007669"/>
    <property type="project" value="InterPro"/>
</dbReference>
<comment type="similarity">
    <text evidence="1 6">Belongs to the eukaryotic ribosomal protein eL38 family.</text>
</comment>
<keyword evidence="3 6" id="KW-0687">Ribonucleoprotein</keyword>
<dbReference type="GO" id="GO:0022618">
    <property type="term" value="P:protein-RNA complex assembly"/>
    <property type="evidence" value="ECO:0007669"/>
    <property type="project" value="TreeGrafter"/>
</dbReference>
<keyword evidence="2 6" id="KW-0689">Ribosomal protein</keyword>
<dbReference type="STRING" id="70415.A0A5S6QU29"/>
<evidence type="ECO:0000313" key="8">
    <source>
        <dbReference type="WBParaSite" id="TMUE_2000010639.1"/>
    </source>
</evidence>
<name>A0A5S6QU29_TRIMR</name>
<dbReference type="InterPro" id="IPR038464">
    <property type="entry name" value="Ribosomal_eL38_sf"/>
</dbReference>
<proteinExistence type="inferred from homology"/>
<dbReference type="PANTHER" id="PTHR10965">
    <property type="entry name" value="60S RIBOSOMAL PROTEIN L38"/>
    <property type="match status" value="1"/>
</dbReference>
<accession>A0A5S6QU29</accession>
<keyword evidence="7" id="KW-1185">Reference proteome</keyword>
<sequence>MKKVETARFVYNVHLKSVGKSNGLGILSVQGSQRQSTTRQMKLPMEIFALPRTLVRSRVSWSLCHPYAVDCNLRYVMPREIKEIKEFLIAARRRDARSVKIKKNPLNTKFKLRCSKFLYTLVIQDNDRAEKIRQSLPPGLQVKDL</sequence>
<dbReference type="AlphaFoldDB" id="A0A5S6QU29"/>
<dbReference type="GO" id="GO:0022625">
    <property type="term" value="C:cytosolic large ribosomal subunit"/>
    <property type="evidence" value="ECO:0007669"/>
    <property type="project" value="TreeGrafter"/>
</dbReference>
<organism evidence="7 8">
    <name type="scientific">Trichuris muris</name>
    <name type="common">Mouse whipworm</name>
    <dbReference type="NCBI Taxonomy" id="70415"/>
    <lineage>
        <taxon>Eukaryota</taxon>
        <taxon>Metazoa</taxon>
        <taxon>Ecdysozoa</taxon>
        <taxon>Nematoda</taxon>
        <taxon>Enoplea</taxon>
        <taxon>Dorylaimia</taxon>
        <taxon>Trichinellida</taxon>
        <taxon>Trichuridae</taxon>
        <taxon>Trichuris</taxon>
    </lineage>
</organism>
<dbReference type="Pfam" id="PF01781">
    <property type="entry name" value="Ribosomal_L38e"/>
    <property type="match status" value="1"/>
</dbReference>